<keyword evidence="5" id="KW-1185">Reference proteome</keyword>
<gene>
    <name evidence="4" type="ORF">V6N12_047506</name>
</gene>
<name>A0ABR2DCR6_9ROSI</name>
<evidence type="ECO:0000313" key="4">
    <source>
        <dbReference type="EMBL" id="KAK8534109.1"/>
    </source>
</evidence>
<sequence>MVANGLRDRVLNLIKEISPKVSILGVVDGAYSNHSFIWRSKEALLHYGALYNMLETIVPCKNLENEVIERDVFEFKIVNVIVCEGTERIVRPERYIE</sequence>
<protein>
    <submittedName>
        <fullName evidence="4">Uncharacterized protein</fullName>
    </submittedName>
</protein>
<keyword evidence="2" id="KW-0804">Transcription</keyword>
<dbReference type="EMBL" id="JBBPBM010000032">
    <property type="protein sequence ID" value="KAK8534109.1"/>
    <property type="molecule type" value="Genomic_DNA"/>
</dbReference>
<comment type="similarity">
    <text evidence="3">Belongs to the GRAS family.</text>
</comment>
<evidence type="ECO:0000256" key="1">
    <source>
        <dbReference type="ARBA" id="ARBA00023015"/>
    </source>
</evidence>
<evidence type="ECO:0000256" key="2">
    <source>
        <dbReference type="ARBA" id="ARBA00023163"/>
    </source>
</evidence>
<dbReference type="Pfam" id="PF03514">
    <property type="entry name" value="GRAS"/>
    <property type="match status" value="1"/>
</dbReference>
<dbReference type="Proteomes" id="UP001472677">
    <property type="component" value="Unassembled WGS sequence"/>
</dbReference>
<evidence type="ECO:0000256" key="3">
    <source>
        <dbReference type="PROSITE-ProRule" id="PRU01191"/>
    </source>
</evidence>
<feature type="region of interest" description="SAW" evidence="3">
    <location>
        <begin position="82"/>
        <end position="97"/>
    </location>
</feature>
<dbReference type="PROSITE" id="PS50985">
    <property type="entry name" value="GRAS"/>
    <property type="match status" value="1"/>
</dbReference>
<organism evidence="4 5">
    <name type="scientific">Hibiscus sabdariffa</name>
    <name type="common">roselle</name>
    <dbReference type="NCBI Taxonomy" id="183260"/>
    <lineage>
        <taxon>Eukaryota</taxon>
        <taxon>Viridiplantae</taxon>
        <taxon>Streptophyta</taxon>
        <taxon>Embryophyta</taxon>
        <taxon>Tracheophyta</taxon>
        <taxon>Spermatophyta</taxon>
        <taxon>Magnoliopsida</taxon>
        <taxon>eudicotyledons</taxon>
        <taxon>Gunneridae</taxon>
        <taxon>Pentapetalae</taxon>
        <taxon>rosids</taxon>
        <taxon>malvids</taxon>
        <taxon>Malvales</taxon>
        <taxon>Malvaceae</taxon>
        <taxon>Malvoideae</taxon>
        <taxon>Hibiscus</taxon>
    </lineage>
</organism>
<reference evidence="4 5" key="1">
    <citation type="journal article" date="2024" name="G3 (Bethesda)">
        <title>Genome assembly of Hibiscus sabdariffa L. provides insights into metabolisms of medicinal natural products.</title>
        <authorList>
            <person name="Kim T."/>
        </authorList>
    </citation>
    <scope>NUCLEOTIDE SEQUENCE [LARGE SCALE GENOMIC DNA]</scope>
    <source>
        <strain evidence="4">TK-2024</strain>
        <tissue evidence="4">Old leaves</tissue>
    </source>
</reference>
<proteinExistence type="inferred from homology"/>
<accession>A0ABR2DCR6</accession>
<evidence type="ECO:0000313" key="5">
    <source>
        <dbReference type="Proteomes" id="UP001472677"/>
    </source>
</evidence>
<comment type="caution">
    <text evidence="3">Lacks conserved residue(s) required for the propagation of feature annotation.</text>
</comment>
<comment type="caution">
    <text evidence="4">The sequence shown here is derived from an EMBL/GenBank/DDBJ whole genome shotgun (WGS) entry which is preliminary data.</text>
</comment>
<dbReference type="PANTHER" id="PTHR31636">
    <property type="entry name" value="OSJNBA0084A10.13 PROTEIN-RELATED"/>
    <property type="match status" value="1"/>
</dbReference>
<keyword evidence="1" id="KW-0805">Transcription regulation</keyword>
<dbReference type="InterPro" id="IPR005202">
    <property type="entry name" value="TF_GRAS"/>
</dbReference>